<evidence type="ECO:0000256" key="4">
    <source>
        <dbReference type="SAM" id="SignalP"/>
    </source>
</evidence>
<evidence type="ECO:0000313" key="6">
    <source>
        <dbReference type="Proteomes" id="UP001374579"/>
    </source>
</evidence>
<comment type="similarity">
    <text evidence="1 3">Belongs to the glycosyl hydrolase 56 family.</text>
</comment>
<evidence type="ECO:0000256" key="2">
    <source>
        <dbReference type="ARBA" id="ARBA00023157"/>
    </source>
</evidence>
<reference evidence="5 6" key="1">
    <citation type="submission" date="2024-02" db="EMBL/GenBank/DDBJ databases">
        <title>Chromosome-scale genome assembly of the rough periwinkle Littorina saxatilis.</title>
        <authorList>
            <person name="De Jode A."/>
            <person name="Faria R."/>
            <person name="Formenti G."/>
            <person name="Sims Y."/>
            <person name="Smith T.P."/>
            <person name="Tracey A."/>
            <person name="Wood J.M.D."/>
            <person name="Zagrodzka Z.B."/>
            <person name="Johannesson K."/>
            <person name="Butlin R.K."/>
            <person name="Leder E.H."/>
        </authorList>
    </citation>
    <scope>NUCLEOTIDE SEQUENCE [LARGE SCALE GENOMIC DNA]</scope>
    <source>
        <strain evidence="5">Snail1</strain>
        <tissue evidence="5">Muscle</tissue>
    </source>
</reference>
<feature type="chain" id="PRO_5042821605" description="Hyaluronidase" evidence="4">
    <location>
        <begin position="34"/>
        <end position="444"/>
    </location>
</feature>
<dbReference type="GO" id="GO:0004415">
    <property type="term" value="F:hyalurononglucosaminidase activity"/>
    <property type="evidence" value="ECO:0007669"/>
    <property type="project" value="UniProtKB-UniRule"/>
</dbReference>
<dbReference type="Gene3D" id="3.20.20.70">
    <property type="entry name" value="Aldolase class I"/>
    <property type="match status" value="1"/>
</dbReference>
<dbReference type="PRINTS" id="PR00846">
    <property type="entry name" value="GLHYDRLASE56"/>
</dbReference>
<evidence type="ECO:0000256" key="1">
    <source>
        <dbReference type="ARBA" id="ARBA00008871"/>
    </source>
</evidence>
<keyword evidence="3" id="KW-0326">Glycosidase</keyword>
<proteinExistence type="inferred from homology"/>
<dbReference type="EC" id="3.2.1.35" evidence="3"/>
<dbReference type="InterPro" id="IPR017853">
    <property type="entry name" value="GH"/>
</dbReference>
<organism evidence="5 6">
    <name type="scientific">Littorina saxatilis</name>
    <dbReference type="NCBI Taxonomy" id="31220"/>
    <lineage>
        <taxon>Eukaryota</taxon>
        <taxon>Metazoa</taxon>
        <taxon>Spiralia</taxon>
        <taxon>Lophotrochozoa</taxon>
        <taxon>Mollusca</taxon>
        <taxon>Gastropoda</taxon>
        <taxon>Caenogastropoda</taxon>
        <taxon>Littorinimorpha</taxon>
        <taxon>Littorinoidea</taxon>
        <taxon>Littorinidae</taxon>
        <taxon>Littorina</taxon>
    </lineage>
</organism>
<evidence type="ECO:0000256" key="3">
    <source>
        <dbReference type="RuleBase" id="RU610713"/>
    </source>
</evidence>
<dbReference type="GO" id="GO:0030214">
    <property type="term" value="P:hyaluronan catabolic process"/>
    <property type="evidence" value="ECO:0007669"/>
    <property type="project" value="TreeGrafter"/>
</dbReference>
<dbReference type="PROSITE" id="PS51257">
    <property type="entry name" value="PROKAR_LIPOPROTEIN"/>
    <property type="match status" value="1"/>
</dbReference>
<keyword evidence="2" id="KW-1015">Disulfide bond</keyword>
<dbReference type="SUPFAM" id="SSF51445">
    <property type="entry name" value="(Trans)glycosidases"/>
    <property type="match status" value="1"/>
</dbReference>
<evidence type="ECO:0000313" key="5">
    <source>
        <dbReference type="EMBL" id="KAK7108671.1"/>
    </source>
</evidence>
<keyword evidence="3" id="KW-0378">Hydrolase</keyword>
<keyword evidence="6" id="KW-1185">Reference proteome</keyword>
<gene>
    <name evidence="5" type="ORF">V1264_016360</name>
</gene>
<dbReference type="InterPro" id="IPR018155">
    <property type="entry name" value="Hyaluronidase"/>
</dbReference>
<keyword evidence="4" id="KW-0732">Signal</keyword>
<accession>A0AAN9BLV3</accession>
<dbReference type="AlphaFoldDB" id="A0AAN9BLV3"/>
<name>A0AAN9BLV3_9CAEN</name>
<dbReference type="PANTHER" id="PTHR11769:SF35">
    <property type="entry name" value="HYALURONIDASE"/>
    <property type="match status" value="1"/>
</dbReference>
<comment type="catalytic activity">
    <reaction evidence="3">
        <text>Random hydrolysis of (1-&gt;4)-linkages between N-acetyl-beta-D-glucosamine and D-glucuronate residues in hyaluronate.</text>
        <dbReference type="EC" id="3.2.1.35"/>
    </reaction>
</comment>
<protein>
    <recommendedName>
        <fullName evidence="3">Hyaluronidase</fullName>
        <ecNumber evidence="3">3.2.1.35</ecNumber>
    </recommendedName>
</protein>
<sequence>MASRSSLQNLQTLLAVALSALLSCSAFLADIKAIPTLPTGSQCPGELPPPDTPFRVVWNHPDPCERKGVHMNFSEYGIVFNTGRSFIGDEVQTLYKTGRWPRYSGSRPIEGGLPQLFNDSTFAKTREDLSRNRKQDFKGLAIIDFESWRANYITNFGSLAVYQRESVKLVEQQHPDWPIARVKQEAAKEWEEGARRVMSGKLAIGQELMPGGHWGYYLHPRAWAGNSSPAQNDRMWWLWTKATGLYPTIYLGNPDQHVEQKTSRVVREVAEAVRIQDKFSPPNTVIYPYSNINQGPHVFFMEDHLQVTLGVPADMGASGIVLWGSSSYYRVSDQCTKLHDYVHNVLGPFVRNLTHFTSDCSQALCGGHGRCVHNSKDVLIPETEAVSLSDKCTPRDSPFRDYHCRCYSHWEGACCERYAPFPCQQATPTGSQPQVKDNAGLIGR</sequence>
<feature type="signal peptide" evidence="4">
    <location>
        <begin position="1"/>
        <end position="33"/>
    </location>
</feature>
<dbReference type="Proteomes" id="UP001374579">
    <property type="component" value="Unassembled WGS sequence"/>
</dbReference>
<dbReference type="PANTHER" id="PTHR11769">
    <property type="entry name" value="HYALURONIDASE"/>
    <property type="match status" value="1"/>
</dbReference>
<dbReference type="GO" id="GO:0005975">
    <property type="term" value="P:carbohydrate metabolic process"/>
    <property type="evidence" value="ECO:0007669"/>
    <property type="project" value="InterPro"/>
</dbReference>
<dbReference type="InterPro" id="IPR013785">
    <property type="entry name" value="Aldolase_TIM"/>
</dbReference>
<dbReference type="EMBL" id="JBAMIC010000004">
    <property type="protein sequence ID" value="KAK7108671.1"/>
    <property type="molecule type" value="Genomic_DNA"/>
</dbReference>
<comment type="caution">
    <text evidence="5">The sequence shown here is derived from an EMBL/GenBank/DDBJ whole genome shotgun (WGS) entry which is preliminary data.</text>
</comment>
<dbReference type="Pfam" id="PF01630">
    <property type="entry name" value="Glyco_hydro_56"/>
    <property type="match status" value="1"/>
</dbReference>